<keyword evidence="3" id="KW-1185">Reference proteome</keyword>
<evidence type="ECO:0000313" key="2">
    <source>
        <dbReference type="EMBL" id="MEL3918085.1"/>
    </source>
</evidence>
<dbReference type="RefSeq" id="WP_342016515.1">
    <property type="nucleotide sequence ID" value="NZ_JAVTII010000001.1"/>
</dbReference>
<reference evidence="2 3" key="1">
    <citation type="submission" date="2024-01" db="EMBL/GenBank/DDBJ databases">
        <title>Horizontal gene transfer in Aeromonas trota.</title>
        <authorList>
            <person name="Otero Olarra J.E."/>
            <person name="Perez Valdespino A."/>
        </authorList>
    </citation>
    <scope>NUCLEOTIDE SEQUENCE [LARGE SCALE GENOMIC DNA]</scope>
    <source>
        <strain evidence="2 3">9.1</strain>
    </source>
</reference>
<accession>A0ABU9J7V3</accession>
<comment type="caution">
    <text evidence="2">The sequence shown here is derived from an EMBL/GenBank/DDBJ whole genome shotgun (WGS) entry which is preliminary data.</text>
</comment>
<organism evidence="2 3">
    <name type="scientific">Aeromonas enteropelogenes</name>
    <name type="common">Aeromonas trota</name>
    <dbReference type="NCBI Taxonomy" id="29489"/>
    <lineage>
        <taxon>Bacteria</taxon>
        <taxon>Pseudomonadati</taxon>
        <taxon>Pseudomonadota</taxon>
        <taxon>Gammaproteobacteria</taxon>
        <taxon>Aeromonadales</taxon>
        <taxon>Aeromonadaceae</taxon>
        <taxon>Aeromonas</taxon>
    </lineage>
</organism>
<gene>
    <name evidence="2" type="ORF">V1482_01515</name>
</gene>
<dbReference type="EMBL" id="JAZDDP010000001">
    <property type="protein sequence ID" value="MEL3918085.1"/>
    <property type="molecule type" value="Genomic_DNA"/>
</dbReference>
<feature type="domain" description="KAP NTPase" evidence="1">
    <location>
        <begin position="99"/>
        <end position="394"/>
    </location>
</feature>
<dbReference type="Pfam" id="PF07693">
    <property type="entry name" value="KAP_NTPase"/>
    <property type="match status" value="1"/>
</dbReference>
<protein>
    <submittedName>
        <fullName evidence="2">P-loop NTPase fold protein</fullName>
    </submittedName>
</protein>
<evidence type="ECO:0000313" key="3">
    <source>
        <dbReference type="Proteomes" id="UP001491613"/>
    </source>
</evidence>
<dbReference type="SUPFAM" id="SSF52540">
    <property type="entry name" value="P-loop containing nucleoside triphosphate hydrolases"/>
    <property type="match status" value="1"/>
</dbReference>
<evidence type="ECO:0000259" key="1">
    <source>
        <dbReference type="Pfam" id="PF07693"/>
    </source>
</evidence>
<proteinExistence type="predicted"/>
<dbReference type="InterPro" id="IPR011646">
    <property type="entry name" value="KAP_P-loop"/>
</dbReference>
<dbReference type="InterPro" id="IPR027417">
    <property type="entry name" value="P-loop_NTPase"/>
</dbReference>
<dbReference type="Proteomes" id="UP001491613">
    <property type="component" value="Unassembled WGS sequence"/>
</dbReference>
<name>A0ABU9J7V3_AEREN</name>
<sequence length="568" mass="64877">MSLYSKAYPRIRLFLCLLLPDHPFCSLVSRAGACIKGSQTAPLSSYFSAGIDIIPSNIYREISEMTSAGFDWSASVIWEGPGAIVGSEERLSADRLDRARYAEFLTNYLATEGKQRNYVLNLNAEWGAGKTWFIKRWYMELKPHYPTVYIDAWQQDFSDDPLLTVISSIIDQLKEVAGKDNTIPEGMRQRLLGLFKVGGKLALKAAIKKAGLEEDDFSLEGEDANQLVDALCSNQKECYESIQYLKKEIRQWVEGAVGLSERKLDFPAFILIDELDRCRPSYAVEMLETIKHIFDIPSVVFVLATDTEQLQHAIKVIYGDGFDAESYLGRFFHRRFTLGSISRREFIKQAIVDKKLHFEHVNVWPEITNSQVLVNVLTAVCDHFSLSLRKTEQVLDRTIASIVNYQGCTLNLIFLVYLFSLCEKNNEDYRSVVDGKMPKTDNHPKLKGFNSLTSEYEEQHFQCFIKAGSAIGSYIEDVDCERYANPFKDGEYMLSLKNVLVISYEGLLNPILDDKYSNRFISLTIDCVRRMRNLTVEENTILAEKELSLLERRLTTYKNLVELAVHLD</sequence>
<dbReference type="Gene3D" id="3.40.50.300">
    <property type="entry name" value="P-loop containing nucleotide triphosphate hydrolases"/>
    <property type="match status" value="1"/>
</dbReference>